<dbReference type="Pfam" id="PF00630">
    <property type="entry name" value="Filamin"/>
    <property type="match status" value="1"/>
</dbReference>
<comment type="pathway">
    <text evidence="7">Protein modification.</text>
</comment>
<dbReference type="SMART" id="SM00672">
    <property type="entry name" value="CAP10"/>
    <property type="match status" value="1"/>
</dbReference>
<comment type="function">
    <text evidence="8">Protein O-glucosyltransferase. Catalyzes the reaction that attaches glucose through an O-glycosidic linkage to a conserved serine residue found in the consensus sequence C-X-S-X-[PA]-C in epidermal growth factor-like repeats. Regulates Notch signaling by glucosylating Notch in the ER, glucosylation is required for the correct folding and cleavage of Notch.</text>
</comment>
<comment type="catalytic activity">
    <reaction evidence="10">
        <text>L-seryl-[EGF-like domain protein] + UDP-alpha-D-glucose = 3-O-(beta-D-glucosyl)-L-seryl-[EGF-like domain protein] + UDP + H(+)</text>
        <dbReference type="Rhea" id="RHEA:58116"/>
        <dbReference type="Rhea" id="RHEA-COMP:14610"/>
        <dbReference type="Rhea" id="RHEA-COMP:16010"/>
        <dbReference type="ChEBI" id="CHEBI:15378"/>
        <dbReference type="ChEBI" id="CHEBI:29999"/>
        <dbReference type="ChEBI" id="CHEBI:58223"/>
        <dbReference type="ChEBI" id="CHEBI:58885"/>
        <dbReference type="ChEBI" id="CHEBI:140576"/>
    </reaction>
</comment>
<evidence type="ECO:0000256" key="6">
    <source>
        <dbReference type="ARBA" id="ARBA00023180"/>
    </source>
</evidence>
<dbReference type="PANTHER" id="PTHR12203:SF122">
    <property type="entry name" value="GLYCOSYL TRANSFERASE CAP10 DOMAIN-CONTAINING PROTEIN"/>
    <property type="match status" value="1"/>
</dbReference>
<evidence type="ECO:0000256" key="3">
    <source>
        <dbReference type="ARBA" id="ARBA00022676"/>
    </source>
</evidence>
<feature type="domain" description="Glycosyl transferase CAP10" evidence="11">
    <location>
        <begin position="249"/>
        <end position="491"/>
    </location>
</feature>
<comment type="catalytic activity">
    <reaction evidence="9">
        <text>L-seryl-[EGF-like domain protein] + UDP-alpha-D-xylose = 3-O-(beta-D-xylosyl)-L-seryl-[EGF-like domain protein] + UDP + H(+)</text>
        <dbReference type="Rhea" id="RHEA:62016"/>
        <dbReference type="Rhea" id="RHEA-COMP:16010"/>
        <dbReference type="Rhea" id="RHEA-COMP:16011"/>
        <dbReference type="ChEBI" id="CHEBI:15378"/>
        <dbReference type="ChEBI" id="CHEBI:29999"/>
        <dbReference type="ChEBI" id="CHEBI:57632"/>
        <dbReference type="ChEBI" id="CHEBI:58223"/>
        <dbReference type="ChEBI" id="CHEBI:132085"/>
    </reaction>
</comment>
<evidence type="ECO:0000256" key="5">
    <source>
        <dbReference type="ARBA" id="ARBA00022824"/>
    </source>
</evidence>
<keyword evidence="6" id="KW-0325">Glycoprotein</keyword>
<dbReference type="RefSeq" id="XP_046586879.1">
    <property type="nucleotide sequence ID" value="XM_046730923.1"/>
</dbReference>
<evidence type="ECO:0000256" key="4">
    <source>
        <dbReference type="ARBA" id="ARBA00022729"/>
    </source>
</evidence>
<organism evidence="12 13">
    <name type="scientific">Neodiprion lecontei</name>
    <name type="common">Redheaded pine sawfly</name>
    <dbReference type="NCBI Taxonomy" id="441921"/>
    <lineage>
        <taxon>Eukaryota</taxon>
        <taxon>Metazoa</taxon>
        <taxon>Ecdysozoa</taxon>
        <taxon>Arthropoda</taxon>
        <taxon>Hexapoda</taxon>
        <taxon>Insecta</taxon>
        <taxon>Pterygota</taxon>
        <taxon>Neoptera</taxon>
        <taxon>Endopterygota</taxon>
        <taxon>Hymenoptera</taxon>
        <taxon>Tenthredinoidea</taxon>
        <taxon>Diprionidae</taxon>
        <taxon>Diprioninae</taxon>
        <taxon>Neodiprion</taxon>
    </lineage>
</organism>
<keyword evidence="12" id="KW-1185">Reference proteome</keyword>
<keyword evidence="3" id="KW-0808">Transferase</keyword>
<evidence type="ECO:0000313" key="12">
    <source>
        <dbReference type="Proteomes" id="UP000829291"/>
    </source>
</evidence>
<comment type="subcellular location">
    <subcellularLocation>
        <location evidence="1">Endoplasmic reticulum lumen</location>
    </subcellularLocation>
</comment>
<gene>
    <name evidence="13" type="primary">LOC107221228</name>
</gene>
<evidence type="ECO:0000256" key="8">
    <source>
        <dbReference type="ARBA" id="ARBA00045690"/>
    </source>
</evidence>
<dbReference type="InterPro" id="IPR051091">
    <property type="entry name" value="O-Glucosyltr/Glycosyltrsf_90"/>
</dbReference>
<dbReference type="InterPro" id="IPR014756">
    <property type="entry name" value="Ig_E-set"/>
</dbReference>
<dbReference type="Pfam" id="PF05686">
    <property type="entry name" value="Glyco_transf_90"/>
    <property type="match status" value="1"/>
</dbReference>
<evidence type="ECO:0000256" key="1">
    <source>
        <dbReference type="ARBA" id="ARBA00004319"/>
    </source>
</evidence>
<evidence type="ECO:0000313" key="13">
    <source>
        <dbReference type="RefSeq" id="XP_046586879.1"/>
    </source>
</evidence>
<dbReference type="InterPro" id="IPR006598">
    <property type="entry name" value="CAP10"/>
</dbReference>
<dbReference type="PANTHER" id="PTHR12203">
    <property type="entry name" value="KDEL LYS-ASP-GLU-LEU CONTAINING - RELATED"/>
    <property type="match status" value="1"/>
</dbReference>
<name>A0ABM3FFT6_NEOLC</name>
<sequence>MINKCVDNWKTVKVTVEFAMKLFHLIFYCLCQYAIYARNNVIDEIIPSKTLVWGPGLYPDKIVMRARYIFLQLRDQNEKNSSISAGEEVISAQIQGETLTGSPCHIWKQILDRKDGSFIVRYKLYQTCMNLQIVIRVKNEDVPASPLIFAGPVYEEECYCPNEDINDWLEKNQCPLNYSQIQADLQPFFSLDFDAIRKDIIKKFDRPYSVSICHYVVKLNKIYRQCYGQHVGFKTFMDAILLSLARKFVIPDIELFVNLGDWPLVSNTEKTYPIFSWCGSDDSKDIAMPSYDLTESTLENMGRVMLDMLSVQGNTKLPWLAKVEKAFWRGRDSCRERLDLIDIARKHPDLINASITNFFFFKNEIDKYGPRENHTSFFNFFDYKYQLNIDGSVAAYRFPYLLAGDSLVFKQESKYYEFFYKQLRPYEHYIPIKKDLTDLVEKIRWAKQHDNIAYKVSRNGQLFTRDNLMPQNIFCYHAVLFKEWSNRLKSKVVRLAGMEEVPQPESSCKCHRINAMGSKEEL</sequence>
<evidence type="ECO:0000256" key="9">
    <source>
        <dbReference type="ARBA" id="ARBA00047553"/>
    </source>
</evidence>
<evidence type="ECO:0000256" key="10">
    <source>
        <dbReference type="ARBA" id="ARBA00049246"/>
    </source>
</evidence>
<dbReference type="Gene3D" id="2.60.40.10">
    <property type="entry name" value="Immunoglobulins"/>
    <property type="match status" value="1"/>
</dbReference>
<comment type="similarity">
    <text evidence="2">Belongs to the KDELC family.</text>
</comment>
<evidence type="ECO:0000259" key="11">
    <source>
        <dbReference type="SMART" id="SM00672"/>
    </source>
</evidence>
<proteinExistence type="inferred from homology"/>
<reference evidence="13" key="1">
    <citation type="submission" date="2025-08" db="UniProtKB">
        <authorList>
            <consortium name="RefSeq"/>
        </authorList>
    </citation>
    <scope>IDENTIFICATION</scope>
    <source>
        <tissue evidence="13">Thorax and Abdomen</tissue>
    </source>
</reference>
<keyword evidence="3" id="KW-0328">Glycosyltransferase</keyword>
<dbReference type="InterPro" id="IPR017868">
    <property type="entry name" value="Filamin/ABP280_repeat-like"/>
</dbReference>
<dbReference type="Proteomes" id="UP000829291">
    <property type="component" value="Chromosome 2"/>
</dbReference>
<dbReference type="GeneID" id="107221228"/>
<dbReference type="InterPro" id="IPR013783">
    <property type="entry name" value="Ig-like_fold"/>
</dbReference>
<dbReference type="SUPFAM" id="SSF81296">
    <property type="entry name" value="E set domains"/>
    <property type="match status" value="1"/>
</dbReference>
<accession>A0ABM3FFT6</accession>
<protein>
    <submittedName>
        <fullName evidence="13">Protein O-glucosyltransferase 2 isoform X1</fullName>
    </submittedName>
</protein>
<keyword evidence="5" id="KW-0256">Endoplasmic reticulum</keyword>
<evidence type="ECO:0000256" key="7">
    <source>
        <dbReference type="ARBA" id="ARBA00043952"/>
    </source>
</evidence>
<evidence type="ECO:0000256" key="2">
    <source>
        <dbReference type="ARBA" id="ARBA00006063"/>
    </source>
</evidence>
<keyword evidence="4" id="KW-0732">Signal</keyword>